<feature type="compositionally biased region" description="Basic and acidic residues" evidence="1">
    <location>
        <begin position="462"/>
        <end position="473"/>
    </location>
</feature>
<dbReference type="EMBL" id="JAHMHS010000030">
    <property type="protein sequence ID" value="KAK1726696.1"/>
    <property type="molecule type" value="Genomic_DNA"/>
</dbReference>
<feature type="compositionally biased region" description="Low complexity" evidence="1">
    <location>
        <begin position="541"/>
        <end position="559"/>
    </location>
</feature>
<evidence type="ECO:0000256" key="1">
    <source>
        <dbReference type="SAM" id="MobiDB-lite"/>
    </source>
</evidence>
<evidence type="ECO:0000313" key="3">
    <source>
        <dbReference type="Proteomes" id="UP001244207"/>
    </source>
</evidence>
<feature type="compositionally biased region" description="Polar residues" evidence="1">
    <location>
        <begin position="403"/>
        <end position="419"/>
    </location>
</feature>
<reference evidence="2" key="1">
    <citation type="submission" date="2021-12" db="EMBL/GenBank/DDBJ databases">
        <title>Comparative genomics, transcriptomics and evolutionary studies reveal genomic signatures of adaptation to plant cell wall in hemibiotrophic fungi.</title>
        <authorList>
            <consortium name="DOE Joint Genome Institute"/>
            <person name="Baroncelli R."/>
            <person name="Diaz J.F."/>
            <person name="Benocci T."/>
            <person name="Peng M."/>
            <person name="Battaglia E."/>
            <person name="Haridas S."/>
            <person name="Andreopoulos W."/>
            <person name="Labutti K."/>
            <person name="Pangilinan J."/>
            <person name="Floch G.L."/>
            <person name="Makela M.R."/>
            <person name="Henrissat B."/>
            <person name="Grigoriev I.V."/>
            <person name="Crouch J.A."/>
            <person name="De Vries R.P."/>
            <person name="Sukno S.A."/>
            <person name="Thon M.R."/>
        </authorList>
    </citation>
    <scope>NUCLEOTIDE SEQUENCE</scope>
    <source>
        <strain evidence="2">CBS 112980</strain>
    </source>
</reference>
<dbReference type="Proteomes" id="UP001244207">
    <property type="component" value="Unassembled WGS sequence"/>
</dbReference>
<feature type="region of interest" description="Disordered" evidence="1">
    <location>
        <begin position="333"/>
        <end position="647"/>
    </location>
</feature>
<dbReference type="RefSeq" id="XP_060366751.1">
    <property type="nucleotide sequence ID" value="XM_060501924.1"/>
</dbReference>
<feature type="compositionally biased region" description="Polar residues" evidence="1">
    <location>
        <begin position="30"/>
        <end position="43"/>
    </location>
</feature>
<dbReference type="AlphaFoldDB" id="A0AAD8UMS4"/>
<sequence>MYLTPPPHALGKLLDSKAEPQAAVDESTREQSPATTLRVSSAWNPPPVAAEPLPAYHAAPHRLTGTQLATCHREPQRTISHKLPSSCPFSPLSSVIGALPCIPSNRPASNHTKSSIMAQLTATTFSTDPALWIFTSLTAGNMHIVTATSRLETILRANRVPFKAIDLSTDDKARMLWGRRAGKDASGRPRKLPALIQEGLVLGDIVEIEEWNEYGELKQHVKIYYDEFTIPDINNKPKEIVKKKIIKKVPKGTLAAKAAAAASASESSSSAPAPPPAPPLPKDEATSTAAPAKDKIVNTPKSPIESASTASHQSIADEAAKRAKEIRLKSLREKVQAAADKRAEGEAAAASASTTTAVEPEKKAEAEAAAETTTATPETPRKPSVASTGSGSSAQSAKPLGLQSPTTGSWGVATTTATNPDALRETLQSPTTARWKPSDVDKPVTVHMGAEVASASQEEIAAVEKAEAIKEEPSQENSDEEESDKKKIAEVEKTQVIKEEPEKEEESNTEEESERKKIAEVEKAEAIKEEPEKEEAEDAAKPAVAEKAAVPKEVAATEKTSAPAKEAKTASPAEDDDEDDDDEDEDDSDDSSEDSEEDEDESEAETKPKAAEAKKEDAGGSKAKEAELASRPKAAEPKNDGKPVGDA</sequence>
<feature type="region of interest" description="Disordered" evidence="1">
    <location>
        <begin position="1"/>
        <end position="44"/>
    </location>
</feature>
<dbReference type="Gene3D" id="3.40.30.10">
    <property type="entry name" value="Glutaredoxin"/>
    <property type="match status" value="1"/>
</dbReference>
<dbReference type="InterPro" id="IPR036249">
    <property type="entry name" value="Thioredoxin-like_sf"/>
</dbReference>
<feature type="compositionally biased region" description="Low complexity" evidence="1">
    <location>
        <begin position="346"/>
        <end position="358"/>
    </location>
</feature>
<dbReference type="SUPFAM" id="SSF52833">
    <property type="entry name" value="Thioredoxin-like"/>
    <property type="match status" value="1"/>
</dbReference>
<evidence type="ECO:0000313" key="2">
    <source>
        <dbReference type="EMBL" id="KAK1726696.1"/>
    </source>
</evidence>
<feature type="region of interest" description="Disordered" evidence="1">
    <location>
        <begin position="263"/>
        <end position="318"/>
    </location>
</feature>
<organism evidence="2 3">
    <name type="scientific">Glomerella acutata</name>
    <name type="common">Colletotrichum acutatum</name>
    <dbReference type="NCBI Taxonomy" id="27357"/>
    <lineage>
        <taxon>Eukaryota</taxon>
        <taxon>Fungi</taxon>
        <taxon>Dikarya</taxon>
        <taxon>Ascomycota</taxon>
        <taxon>Pezizomycotina</taxon>
        <taxon>Sordariomycetes</taxon>
        <taxon>Hypocreomycetidae</taxon>
        <taxon>Glomerellales</taxon>
        <taxon>Glomerellaceae</taxon>
        <taxon>Colletotrichum</taxon>
        <taxon>Colletotrichum acutatum species complex</taxon>
    </lineage>
</organism>
<keyword evidence="3" id="KW-1185">Reference proteome</keyword>
<feature type="compositionally biased region" description="Polar residues" evidence="1">
    <location>
        <begin position="299"/>
        <end position="314"/>
    </location>
</feature>
<protein>
    <submittedName>
        <fullName evidence="2">Uncharacterized protein</fullName>
    </submittedName>
</protein>
<feature type="compositionally biased region" description="Low complexity" evidence="1">
    <location>
        <begin position="367"/>
        <end position="397"/>
    </location>
</feature>
<name>A0AAD8UMS4_GLOAC</name>
<feature type="compositionally biased region" description="Basic and acidic residues" evidence="1">
    <location>
        <begin position="604"/>
        <end position="647"/>
    </location>
</feature>
<comment type="caution">
    <text evidence="2">The sequence shown here is derived from an EMBL/GenBank/DDBJ whole genome shotgun (WGS) entry which is preliminary data.</text>
</comment>
<proteinExistence type="predicted"/>
<feature type="compositionally biased region" description="Basic and acidic residues" evidence="1">
    <location>
        <begin position="333"/>
        <end position="345"/>
    </location>
</feature>
<accession>A0AAD8UMS4</accession>
<feature type="compositionally biased region" description="Acidic residues" evidence="1">
    <location>
        <begin position="573"/>
        <end position="603"/>
    </location>
</feature>
<feature type="compositionally biased region" description="Basic and acidic residues" evidence="1">
    <location>
        <begin position="483"/>
        <end position="501"/>
    </location>
</feature>
<dbReference type="GeneID" id="85385823"/>
<gene>
    <name evidence="2" type="ORF">BDZ83DRAFT_250993</name>
</gene>
<feature type="compositionally biased region" description="Basic and acidic residues" evidence="1">
    <location>
        <begin position="513"/>
        <end position="531"/>
    </location>
</feature>
<feature type="compositionally biased region" description="Acidic residues" evidence="1">
    <location>
        <begin position="502"/>
        <end position="512"/>
    </location>
</feature>